<evidence type="ECO:0000313" key="1">
    <source>
        <dbReference type="EMBL" id="GFO61586.1"/>
    </source>
</evidence>
<dbReference type="InterPro" id="IPR051553">
    <property type="entry name" value="Ran_GTPase-activating"/>
</dbReference>
<dbReference type="Pfam" id="PF13540">
    <property type="entry name" value="RCC1_2"/>
    <property type="match status" value="1"/>
</dbReference>
<gene>
    <name evidence="1" type="ORF">GMST_39110</name>
</gene>
<dbReference type="PANTHER" id="PTHR45982:SF1">
    <property type="entry name" value="REGULATOR OF CHROMOSOME CONDENSATION"/>
    <property type="match status" value="1"/>
</dbReference>
<comment type="caution">
    <text evidence="1">The sequence shown here is derived from an EMBL/GenBank/DDBJ whole genome shotgun (WGS) entry which is preliminary data.</text>
</comment>
<dbReference type="GO" id="GO:0005085">
    <property type="term" value="F:guanyl-nucleotide exchange factor activity"/>
    <property type="evidence" value="ECO:0007669"/>
    <property type="project" value="TreeGrafter"/>
</dbReference>
<dbReference type="InterPro" id="IPR000408">
    <property type="entry name" value="Reg_chr_condens"/>
</dbReference>
<keyword evidence="2" id="KW-1185">Reference proteome</keyword>
<dbReference type="AlphaFoldDB" id="A0A6V8MNG4"/>
<organism evidence="1 2">
    <name type="scientific">Geomonas silvestris</name>
    <dbReference type="NCBI Taxonomy" id="2740184"/>
    <lineage>
        <taxon>Bacteria</taxon>
        <taxon>Pseudomonadati</taxon>
        <taxon>Thermodesulfobacteriota</taxon>
        <taxon>Desulfuromonadia</taxon>
        <taxon>Geobacterales</taxon>
        <taxon>Geobacteraceae</taxon>
        <taxon>Geomonas</taxon>
    </lineage>
</organism>
<name>A0A6V8MNG4_9BACT</name>
<sequence length="442" mass="45131">MLVVALISGCGSSSNKTIPSSTTIWYGHSLVFRGYTTLTAGYNGFGQLGVGNLDNQAALVKVAGLGRVDGAALGADHTVAFSFANISTVYAWGSNYHGQLGSAVTTSGTQAYSPTPVKVHGFGGGTVSAVAAGAFHSLALVNGNVYTWGYNGNGQLGNGNYSDTSIPSPVIVAGSTSIPINNIVQVVAGGTFSAALTADGKVYTWGNNDKGQLGRIPTSPFASDNTADLVQLDGGSGHANTLTNIKKIAAGGSTCYALSNDNTTVYAWGYNGSGQIGRNPFSNITTAQNTIVPGTSSVVPFTINLSAFLGGTNNVTITDISAGLEHVLVLLSDGSVVSWGFNGFAQAGRNVTPSSTDPQGLGVVRFPTPGYVRFDNTTNVQGSGDPAHDVTKILAVGNHSLAFRSTTGKWYGWGDNGYGQLGNPIATSSAGYIQVPSLVAGY</sequence>
<dbReference type="SUPFAM" id="SSF50985">
    <property type="entry name" value="RCC1/BLIP-II"/>
    <property type="match status" value="2"/>
</dbReference>
<reference evidence="2" key="1">
    <citation type="submission" date="2020-06" db="EMBL/GenBank/DDBJ databases">
        <title>Draft genomic sequence of Geomonas sp. Red330.</title>
        <authorList>
            <person name="Itoh H."/>
            <person name="Zhenxing X."/>
            <person name="Ushijima N."/>
            <person name="Masuda Y."/>
            <person name="Shiratori Y."/>
            <person name="Senoo K."/>
        </authorList>
    </citation>
    <scope>NUCLEOTIDE SEQUENCE [LARGE SCALE GENOMIC DNA]</scope>
    <source>
        <strain evidence="2">Red330</strain>
    </source>
</reference>
<dbReference type="PANTHER" id="PTHR45982">
    <property type="entry name" value="REGULATOR OF CHROMOSOME CONDENSATION"/>
    <property type="match status" value="1"/>
</dbReference>
<proteinExistence type="predicted"/>
<evidence type="ECO:0000313" key="2">
    <source>
        <dbReference type="Proteomes" id="UP000556026"/>
    </source>
</evidence>
<dbReference type="Proteomes" id="UP000556026">
    <property type="component" value="Unassembled WGS sequence"/>
</dbReference>
<dbReference type="GO" id="GO:0005737">
    <property type="term" value="C:cytoplasm"/>
    <property type="evidence" value="ECO:0007669"/>
    <property type="project" value="TreeGrafter"/>
</dbReference>
<dbReference type="InterPro" id="IPR009091">
    <property type="entry name" value="RCC1/BLIP-II"/>
</dbReference>
<evidence type="ECO:0008006" key="3">
    <source>
        <dbReference type="Google" id="ProtNLM"/>
    </source>
</evidence>
<protein>
    <recommendedName>
        <fullName evidence="3">Chromosome condensation regulator RCC1</fullName>
    </recommendedName>
</protein>
<dbReference type="EMBL" id="BLXX01000016">
    <property type="protein sequence ID" value="GFO61586.1"/>
    <property type="molecule type" value="Genomic_DNA"/>
</dbReference>
<dbReference type="PROSITE" id="PS50012">
    <property type="entry name" value="RCC1_3"/>
    <property type="match status" value="5"/>
</dbReference>
<dbReference type="Gene3D" id="2.130.10.30">
    <property type="entry name" value="Regulator of chromosome condensation 1/beta-lactamase-inhibitor protein II"/>
    <property type="match status" value="2"/>
</dbReference>
<dbReference type="Pfam" id="PF00415">
    <property type="entry name" value="RCC1"/>
    <property type="match status" value="3"/>
</dbReference>
<accession>A0A6V8MNG4</accession>
<dbReference type="PRINTS" id="PR00633">
    <property type="entry name" value="RCCNDNSATION"/>
</dbReference>